<dbReference type="CDD" id="cd23509">
    <property type="entry name" value="Gnk2-like"/>
    <property type="match status" value="1"/>
</dbReference>
<organism evidence="4 5">
    <name type="scientific">Flemingia macrophylla</name>
    <dbReference type="NCBI Taxonomy" id="520843"/>
    <lineage>
        <taxon>Eukaryota</taxon>
        <taxon>Viridiplantae</taxon>
        <taxon>Streptophyta</taxon>
        <taxon>Embryophyta</taxon>
        <taxon>Tracheophyta</taxon>
        <taxon>Spermatophyta</taxon>
        <taxon>Magnoliopsida</taxon>
        <taxon>eudicotyledons</taxon>
        <taxon>Gunneridae</taxon>
        <taxon>Pentapetalae</taxon>
        <taxon>rosids</taxon>
        <taxon>fabids</taxon>
        <taxon>Fabales</taxon>
        <taxon>Fabaceae</taxon>
        <taxon>Papilionoideae</taxon>
        <taxon>50 kb inversion clade</taxon>
        <taxon>NPAAA clade</taxon>
        <taxon>indigoferoid/millettioid clade</taxon>
        <taxon>Phaseoleae</taxon>
        <taxon>Flemingia</taxon>
    </lineage>
</organism>
<evidence type="ECO:0000256" key="1">
    <source>
        <dbReference type="ARBA" id="ARBA00022729"/>
    </source>
</evidence>
<comment type="caution">
    <text evidence="4">The sequence shown here is derived from an EMBL/GenBank/DDBJ whole genome shotgun (WGS) entry which is preliminary data.</text>
</comment>
<evidence type="ECO:0000313" key="4">
    <source>
        <dbReference type="EMBL" id="KAL2334525.1"/>
    </source>
</evidence>
<accession>A0ABD1MFE1</accession>
<evidence type="ECO:0000259" key="3">
    <source>
        <dbReference type="PROSITE" id="PS51473"/>
    </source>
</evidence>
<evidence type="ECO:0000313" key="5">
    <source>
        <dbReference type="Proteomes" id="UP001603857"/>
    </source>
</evidence>
<keyword evidence="5" id="KW-1185">Reference proteome</keyword>
<dbReference type="AlphaFoldDB" id="A0ABD1MFE1"/>
<dbReference type="PANTHER" id="PTHR32099:SF110">
    <property type="entry name" value="CYSTEINE-RICH RECEPTOR-KINASE-LIKE PROTEIN"/>
    <property type="match status" value="1"/>
</dbReference>
<name>A0ABD1MFE1_9FABA</name>
<dbReference type="EMBL" id="JBGMDY010000005">
    <property type="protein sequence ID" value="KAL2334525.1"/>
    <property type="molecule type" value="Genomic_DNA"/>
</dbReference>
<dbReference type="Gene3D" id="3.30.430.20">
    <property type="entry name" value="Gnk2 domain, C-X8-C-X2-C motif"/>
    <property type="match status" value="2"/>
</dbReference>
<keyword evidence="1" id="KW-0732">Signal</keyword>
<dbReference type="PANTHER" id="PTHR32099">
    <property type="entry name" value="CYSTEINE-RICH REPEAT SECRETORY PROTEIN"/>
    <property type="match status" value="1"/>
</dbReference>
<feature type="domain" description="Gnk2-homologous" evidence="3">
    <location>
        <begin position="157"/>
        <end position="236"/>
    </location>
</feature>
<dbReference type="Proteomes" id="UP001603857">
    <property type="component" value="Unassembled WGS sequence"/>
</dbReference>
<dbReference type="InterPro" id="IPR038408">
    <property type="entry name" value="GNK2_sf"/>
</dbReference>
<dbReference type="InterPro" id="IPR002902">
    <property type="entry name" value="GNK2"/>
</dbReference>
<dbReference type="PROSITE" id="PS51473">
    <property type="entry name" value="GNK2"/>
    <property type="match status" value="1"/>
</dbReference>
<gene>
    <name evidence="4" type="ORF">Fmac_015738</name>
</gene>
<protein>
    <recommendedName>
        <fullName evidence="3">Gnk2-homologous domain-containing protein</fullName>
    </recommendedName>
</protein>
<sequence length="236" mass="26378">MFATTTQADDIFRYEICSNNKTTGNNFKSNIKRLLSSLASNSLNNTAFYKTTGVTESTSSTLLLGKQGNEIRLSYVVQKEHIHGSGVVPRSCSHECSVRSLNLRANGVMSPVTSVKSVQHATQTLSAECSLSKAAVMWIDECMVRYSNRSFFSIVDTRTILNVYSERNVSDQESFMRLVFDKLNKTADEAAGGNREKMYATSQTDITENRTLYSLAQWTPDLLPNDCRRCLSVTIY</sequence>
<proteinExistence type="predicted"/>
<keyword evidence="2" id="KW-0677">Repeat</keyword>
<evidence type="ECO:0000256" key="2">
    <source>
        <dbReference type="ARBA" id="ARBA00022737"/>
    </source>
</evidence>
<reference evidence="4 5" key="1">
    <citation type="submission" date="2024-08" db="EMBL/GenBank/DDBJ databases">
        <title>Insights into the chromosomal genome structure of Flemingia macrophylla.</title>
        <authorList>
            <person name="Ding Y."/>
            <person name="Zhao Y."/>
            <person name="Bi W."/>
            <person name="Wu M."/>
            <person name="Zhao G."/>
            <person name="Gong Y."/>
            <person name="Li W."/>
            <person name="Zhang P."/>
        </authorList>
    </citation>
    <scope>NUCLEOTIDE SEQUENCE [LARGE SCALE GENOMIC DNA]</scope>
    <source>
        <strain evidence="4">DYQJB</strain>
        <tissue evidence="4">Leaf</tissue>
    </source>
</reference>